<evidence type="ECO:0000313" key="4">
    <source>
        <dbReference type="Proteomes" id="UP001446871"/>
    </source>
</evidence>
<reference evidence="3 4" key="1">
    <citation type="submission" date="2023-01" db="EMBL/GenBank/DDBJ databases">
        <title>Analysis of 21 Apiospora genomes using comparative genomics revels a genus with tremendous synthesis potential of carbohydrate active enzymes and secondary metabolites.</title>
        <authorList>
            <person name="Sorensen T."/>
        </authorList>
    </citation>
    <scope>NUCLEOTIDE SEQUENCE [LARGE SCALE GENOMIC DNA]</scope>
    <source>
        <strain evidence="3 4">CBS 83171</strain>
    </source>
</reference>
<evidence type="ECO:0000259" key="2">
    <source>
        <dbReference type="Pfam" id="PF06985"/>
    </source>
</evidence>
<gene>
    <name evidence="3" type="ORF">PG996_007975</name>
</gene>
<dbReference type="InterPro" id="IPR010730">
    <property type="entry name" value="HET"/>
</dbReference>
<evidence type="ECO:0000313" key="3">
    <source>
        <dbReference type="EMBL" id="KAK8063323.1"/>
    </source>
</evidence>
<dbReference type="Pfam" id="PF06985">
    <property type="entry name" value="HET"/>
    <property type="match status" value="1"/>
</dbReference>
<sequence>MEWHEASCRRLDLVSIGGLSSCMSCGSFEEPCLSNDTICVAPNLSLSDVHDETPHHTPIRQKSETRILILHPGAFEDPICGDLLIVDLPSKQPYEALSYTWGDESGDSTPCRTIQLGGRPFHVTANCENALRRLRRISSPRYLWVDAICVDQNNTEEKGHQVQLMPNIYSGAQTVLVYVGEAADGSDEFLASIGADRLTADYPTARTVRPLNTFFARRYFHRVWVLQEVALARKAELICGTFSISWPSFKAGLGDWVKYAVYQPPVLEPDHRAYTDPRRLVDMMNLASRCECLDPRDKVYGTLGLFPHTAGRAIVPNYNLSVVEVYTSIAEYIASEFSWTVLFRLAFFRRSSRSDLPSWVPDWRHPPWDDEEGSANSKPATVERRESDSGLSVTISVIRKLAGSNKIDAPSGLEEPSSSLARRRPCYFLPDGGAPTPPGSFLMLDENSFLFKHFVPDYRSFSPEYPSPLQPYCSDFSFICPAPLGATRGGRFCLEYRDDVRFHDTSYFHRRRCLQVPVPGLLQYLREDDQRSTDLVASTLQHTKGYCKADSTLESLRLAATKLPQVDAELEALWPVPDSEYGTLVKQRHIGETSISNKRGAPRPPIKQISLEEFLYKASDLPDELWIDAEDYLLYASWVKEVTRWLAWKIILRMFLATEITAVIY</sequence>
<comment type="caution">
    <text evidence="3">The sequence shown here is derived from an EMBL/GenBank/DDBJ whole genome shotgun (WGS) entry which is preliminary data.</text>
</comment>
<accession>A0ABR1UWL1</accession>
<organism evidence="3 4">
    <name type="scientific">Apiospora saccharicola</name>
    <dbReference type="NCBI Taxonomy" id="335842"/>
    <lineage>
        <taxon>Eukaryota</taxon>
        <taxon>Fungi</taxon>
        <taxon>Dikarya</taxon>
        <taxon>Ascomycota</taxon>
        <taxon>Pezizomycotina</taxon>
        <taxon>Sordariomycetes</taxon>
        <taxon>Xylariomycetidae</taxon>
        <taxon>Amphisphaeriales</taxon>
        <taxon>Apiosporaceae</taxon>
        <taxon>Apiospora</taxon>
    </lineage>
</organism>
<dbReference type="PANTHER" id="PTHR24148:SF73">
    <property type="entry name" value="HET DOMAIN PROTEIN (AFU_ORTHOLOGUE AFUA_8G01020)"/>
    <property type="match status" value="1"/>
</dbReference>
<feature type="region of interest" description="Disordered" evidence="1">
    <location>
        <begin position="367"/>
        <end position="387"/>
    </location>
</feature>
<dbReference type="PANTHER" id="PTHR24148">
    <property type="entry name" value="ANKYRIN REPEAT DOMAIN-CONTAINING PROTEIN 39 HOMOLOG-RELATED"/>
    <property type="match status" value="1"/>
</dbReference>
<proteinExistence type="predicted"/>
<dbReference type="InterPro" id="IPR052895">
    <property type="entry name" value="HetReg/Transcr_Mod"/>
</dbReference>
<dbReference type="Proteomes" id="UP001446871">
    <property type="component" value="Unassembled WGS sequence"/>
</dbReference>
<name>A0ABR1UWL1_9PEZI</name>
<dbReference type="EMBL" id="JAQQWM010000005">
    <property type="protein sequence ID" value="KAK8063323.1"/>
    <property type="molecule type" value="Genomic_DNA"/>
</dbReference>
<protein>
    <submittedName>
        <fullName evidence="3">Heterokaryon incompatibility protein 6- OR allele</fullName>
    </submittedName>
</protein>
<feature type="domain" description="Heterokaryon incompatibility" evidence="2">
    <location>
        <begin position="94"/>
        <end position="228"/>
    </location>
</feature>
<evidence type="ECO:0000256" key="1">
    <source>
        <dbReference type="SAM" id="MobiDB-lite"/>
    </source>
</evidence>
<keyword evidence="4" id="KW-1185">Reference proteome</keyword>